<proteinExistence type="predicted"/>
<evidence type="ECO:0000313" key="3">
    <source>
        <dbReference type="Proteomes" id="UP000050417"/>
    </source>
</evidence>
<accession>A0A0P6WTB5</accession>
<comment type="caution">
    <text evidence="2">The sequence shown here is derived from an EMBL/GenBank/DDBJ whole genome shotgun (WGS) entry which is preliminary data.</text>
</comment>
<name>A0A0P6WTB5_9CHLR</name>
<protein>
    <recommendedName>
        <fullName evidence="1">Putative zinc-finger domain-containing protein</fullName>
    </recommendedName>
</protein>
<feature type="domain" description="Putative zinc-finger" evidence="1">
    <location>
        <begin position="7"/>
        <end position="40"/>
    </location>
</feature>
<dbReference type="Pfam" id="PF13490">
    <property type="entry name" value="zf-HC2"/>
    <property type="match status" value="1"/>
</dbReference>
<dbReference type="InterPro" id="IPR041916">
    <property type="entry name" value="Anti_sigma_zinc_sf"/>
</dbReference>
<sequence>MSKKKCCSELLNTINDYLDGELDGEKCRDLEQHLKDCVDCSTITNTMRKTLELYHEAGKQECLPDDVRDRLFACLELGDFKESK</sequence>
<dbReference type="RefSeq" id="WP_075064556.1">
    <property type="nucleotide sequence ID" value="NZ_LGCL01000045.1"/>
</dbReference>
<keyword evidence="3" id="KW-1185">Reference proteome</keyword>
<evidence type="ECO:0000259" key="1">
    <source>
        <dbReference type="Pfam" id="PF13490"/>
    </source>
</evidence>
<dbReference type="OrthoDB" id="166006at2"/>
<dbReference type="STRING" id="1134406.ADN00_18680"/>
<dbReference type="EMBL" id="LGCL01000045">
    <property type="protein sequence ID" value="KPL70075.1"/>
    <property type="molecule type" value="Genomic_DNA"/>
</dbReference>
<dbReference type="Proteomes" id="UP000050417">
    <property type="component" value="Unassembled WGS sequence"/>
</dbReference>
<evidence type="ECO:0000313" key="2">
    <source>
        <dbReference type="EMBL" id="KPL70075.1"/>
    </source>
</evidence>
<dbReference type="AlphaFoldDB" id="A0A0P6WTB5"/>
<reference evidence="2 3" key="1">
    <citation type="submission" date="2015-07" db="EMBL/GenBank/DDBJ databases">
        <title>Genome sequence of Ornatilinea apprima DSM 23815.</title>
        <authorList>
            <person name="Hemp J."/>
            <person name="Ward L.M."/>
            <person name="Pace L.A."/>
            <person name="Fischer W.W."/>
        </authorList>
    </citation>
    <scope>NUCLEOTIDE SEQUENCE [LARGE SCALE GENOMIC DNA]</scope>
    <source>
        <strain evidence="2 3">P3M-1</strain>
    </source>
</reference>
<gene>
    <name evidence="2" type="ORF">ADN00_18680</name>
</gene>
<dbReference type="Gene3D" id="1.10.10.1320">
    <property type="entry name" value="Anti-sigma factor, zinc-finger domain"/>
    <property type="match status" value="1"/>
</dbReference>
<organism evidence="2 3">
    <name type="scientific">Ornatilinea apprima</name>
    <dbReference type="NCBI Taxonomy" id="1134406"/>
    <lineage>
        <taxon>Bacteria</taxon>
        <taxon>Bacillati</taxon>
        <taxon>Chloroflexota</taxon>
        <taxon>Anaerolineae</taxon>
        <taxon>Anaerolineales</taxon>
        <taxon>Anaerolineaceae</taxon>
        <taxon>Ornatilinea</taxon>
    </lineage>
</organism>
<dbReference type="InterPro" id="IPR027383">
    <property type="entry name" value="Znf_put"/>
</dbReference>